<feature type="compositionally biased region" description="Acidic residues" evidence="1">
    <location>
        <begin position="80"/>
        <end position="96"/>
    </location>
</feature>
<dbReference type="EMBL" id="MVGC01000196">
    <property type="protein sequence ID" value="RJE21939.1"/>
    <property type="molecule type" value="Genomic_DNA"/>
</dbReference>
<evidence type="ECO:0000256" key="1">
    <source>
        <dbReference type="SAM" id="MobiDB-lite"/>
    </source>
</evidence>
<gene>
    <name evidence="2" type="ORF">PHISCL_05714</name>
</gene>
<feature type="region of interest" description="Disordered" evidence="1">
    <location>
        <begin position="42"/>
        <end position="97"/>
    </location>
</feature>
<comment type="caution">
    <text evidence="2">The sequence shown here is derived from an EMBL/GenBank/DDBJ whole genome shotgun (WGS) entry which is preliminary data.</text>
</comment>
<name>A0A3A2ZFJ0_9EURO</name>
<sequence>MEISKDGKALRPGGHEWEYFLYQHKKADDIMKQLSPEEIEITKALPSEACNENDASQDSFHEQESPSASRRRSRLVAVSSDEEDDEDNGEEGDEEDRMERIQHDFRTPSGDVVPVPHTTFIPSHRCFGRLEKHPDNAYSYSMIANCETNGIFCNYCHTQRNQFLLVPDEAVYNAERAMRTVERYNEVYTGRESISQLPDGSTGVHSL</sequence>
<dbReference type="Proteomes" id="UP000266188">
    <property type="component" value="Unassembled WGS sequence"/>
</dbReference>
<reference evidence="3" key="1">
    <citation type="submission" date="2017-02" db="EMBL/GenBank/DDBJ databases">
        <authorList>
            <person name="Tafer H."/>
            <person name="Lopandic K."/>
        </authorList>
    </citation>
    <scope>NUCLEOTIDE SEQUENCE [LARGE SCALE GENOMIC DNA]</scope>
    <source>
        <strain evidence="3">CBS 366.77</strain>
    </source>
</reference>
<dbReference type="AlphaFoldDB" id="A0A3A2ZFJ0"/>
<keyword evidence="3" id="KW-1185">Reference proteome</keyword>
<evidence type="ECO:0000313" key="2">
    <source>
        <dbReference type="EMBL" id="RJE21939.1"/>
    </source>
</evidence>
<protein>
    <submittedName>
        <fullName evidence="2">Uncharacterized protein</fullName>
    </submittedName>
</protein>
<organism evidence="2 3">
    <name type="scientific">Aspergillus sclerotialis</name>
    <dbReference type="NCBI Taxonomy" id="2070753"/>
    <lineage>
        <taxon>Eukaryota</taxon>
        <taxon>Fungi</taxon>
        <taxon>Dikarya</taxon>
        <taxon>Ascomycota</taxon>
        <taxon>Pezizomycotina</taxon>
        <taxon>Eurotiomycetes</taxon>
        <taxon>Eurotiomycetidae</taxon>
        <taxon>Eurotiales</taxon>
        <taxon>Aspergillaceae</taxon>
        <taxon>Aspergillus</taxon>
        <taxon>Aspergillus subgen. Polypaecilum</taxon>
    </lineage>
</organism>
<proteinExistence type="predicted"/>
<accession>A0A3A2ZFJ0</accession>
<evidence type="ECO:0000313" key="3">
    <source>
        <dbReference type="Proteomes" id="UP000266188"/>
    </source>
</evidence>